<keyword evidence="3" id="KW-1185">Reference proteome</keyword>
<name>A0ABQ6IPB9_9MICO</name>
<dbReference type="EMBL" id="BSUO01000001">
    <property type="protein sequence ID" value="GMA39762.1"/>
    <property type="molecule type" value="Genomic_DNA"/>
</dbReference>
<sequence>MTTPSERLGSVWTQRPARVPPHDKPLRRWVLTELQTQIVDRTTEALTSLRIAEAEDDDHLVDVRTGELESLARTACEHGLEIPQLRPFAPQVA</sequence>
<protein>
    <submittedName>
        <fullName evidence="2">Uncharacterized protein</fullName>
    </submittedName>
</protein>
<evidence type="ECO:0000313" key="2">
    <source>
        <dbReference type="EMBL" id="GMA39762.1"/>
    </source>
</evidence>
<organism evidence="2 3">
    <name type="scientific">Mobilicoccus caccae</name>
    <dbReference type="NCBI Taxonomy" id="1859295"/>
    <lineage>
        <taxon>Bacteria</taxon>
        <taxon>Bacillati</taxon>
        <taxon>Actinomycetota</taxon>
        <taxon>Actinomycetes</taxon>
        <taxon>Micrococcales</taxon>
        <taxon>Dermatophilaceae</taxon>
        <taxon>Mobilicoccus</taxon>
    </lineage>
</organism>
<feature type="region of interest" description="Disordered" evidence="1">
    <location>
        <begin position="1"/>
        <end position="23"/>
    </location>
</feature>
<evidence type="ECO:0000256" key="1">
    <source>
        <dbReference type="SAM" id="MobiDB-lite"/>
    </source>
</evidence>
<dbReference type="Proteomes" id="UP001157126">
    <property type="component" value="Unassembled WGS sequence"/>
</dbReference>
<proteinExistence type="predicted"/>
<comment type="caution">
    <text evidence="2">The sequence shown here is derived from an EMBL/GenBank/DDBJ whole genome shotgun (WGS) entry which is preliminary data.</text>
</comment>
<reference evidence="3" key="1">
    <citation type="journal article" date="2019" name="Int. J. Syst. Evol. Microbiol.">
        <title>The Global Catalogue of Microorganisms (GCM) 10K type strain sequencing project: providing services to taxonomists for standard genome sequencing and annotation.</title>
        <authorList>
            <consortium name="The Broad Institute Genomics Platform"/>
            <consortium name="The Broad Institute Genome Sequencing Center for Infectious Disease"/>
            <person name="Wu L."/>
            <person name="Ma J."/>
        </authorList>
    </citation>
    <scope>NUCLEOTIDE SEQUENCE [LARGE SCALE GENOMIC DNA]</scope>
    <source>
        <strain evidence="3">NBRC 113072</strain>
    </source>
</reference>
<evidence type="ECO:0000313" key="3">
    <source>
        <dbReference type="Proteomes" id="UP001157126"/>
    </source>
</evidence>
<accession>A0ABQ6IPB9</accession>
<gene>
    <name evidence="2" type="ORF">GCM10025883_18070</name>
</gene>